<organism evidence="2 3">
    <name type="scientific">Antricoccus suffuscus</name>
    <dbReference type="NCBI Taxonomy" id="1629062"/>
    <lineage>
        <taxon>Bacteria</taxon>
        <taxon>Bacillati</taxon>
        <taxon>Actinomycetota</taxon>
        <taxon>Actinomycetes</taxon>
        <taxon>Geodermatophilales</taxon>
        <taxon>Antricoccaceae</taxon>
        <taxon>Antricoccus</taxon>
    </lineage>
</organism>
<dbReference type="GO" id="GO:0005886">
    <property type="term" value="C:plasma membrane"/>
    <property type="evidence" value="ECO:0007669"/>
    <property type="project" value="TreeGrafter"/>
</dbReference>
<dbReference type="InterPro" id="IPR052712">
    <property type="entry name" value="Acid_resist_chaperone_HdeD"/>
</dbReference>
<dbReference type="AlphaFoldDB" id="A0A2T1A067"/>
<keyword evidence="1" id="KW-1133">Transmembrane helix</keyword>
<dbReference type="PANTHER" id="PTHR34989">
    <property type="entry name" value="PROTEIN HDED"/>
    <property type="match status" value="1"/>
</dbReference>
<sequence>MSETLIAKATSRVSWMMIIRGVLAIIFGVMVAVWPKSTVLVIVWLFGIFALIDGIIGVAHWFTDRVERSTWGIVSAVISILAGLVAIIWPGPTALAMVFLIGFWAILLGASQIALAMRAKKTMKHWYLWLICGIITVVFGLIMVFVPGAGLLSLLWLLATFTIIEGILLIVLGIFLRRVANDRARF</sequence>
<dbReference type="RefSeq" id="WP_202862503.1">
    <property type="nucleotide sequence ID" value="NZ_PVUE01000007.1"/>
</dbReference>
<comment type="caution">
    <text evidence="2">The sequence shown here is derived from an EMBL/GenBank/DDBJ whole genome shotgun (WGS) entry which is preliminary data.</text>
</comment>
<keyword evidence="1" id="KW-0472">Membrane</keyword>
<dbReference type="Pfam" id="PF03729">
    <property type="entry name" value="DUF308"/>
    <property type="match status" value="2"/>
</dbReference>
<reference evidence="2 3" key="1">
    <citation type="submission" date="2018-03" db="EMBL/GenBank/DDBJ databases">
        <title>Genomic Encyclopedia of Archaeal and Bacterial Type Strains, Phase II (KMG-II): from individual species to whole genera.</title>
        <authorList>
            <person name="Goeker M."/>
        </authorList>
    </citation>
    <scope>NUCLEOTIDE SEQUENCE [LARGE SCALE GENOMIC DNA]</scope>
    <source>
        <strain evidence="2 3">DSM 100065</strain>
    </source>
</reference>
<dbReference type="InterPro" id="IPR005325">
    <property type="entry name" value="DUF308_memb"/>
</dbReference>
<evidence type="ECO:0000313" key="2">
    <source>
        <dbReference type="EMBL" id="PRZ41990.1"/>
    </source>
</evidence>
<dbReference type="PANTHER" id="PTHR34989:SF1">
    <property type="entry name" value="PROTEIN HDED"/>
    <property type="match status" value="1"/>
</dbReference>
<dbReference type="EMBL" id="PVUE01000007">
    <property type="protein sequence ID" value="PRZ41990.1"/>
    <property type="molecule type" value="Genomic_DNA"/>
</dbReference>
<feature type="transmembrane region" description="Helical" evidence="1">
    <location>
        <begin position="40"/>
        <end position="62"/>
    </location>
</feature>
<evidence type="ECO:0000313" key="3">
    <source>
        <dbReference type="Proteomes" id="UP000237752"/>
    </source>
</evidence>
<feature type="transmembrane region" description="Helical" evidence="1">
    <location>
        <begin position="127"/>
        <end position="148"/>
    </location>
</feature>
<name>A0A2T1A067_9ACTN</name>
<proteinExistence type="predicted"/>
<evidence type="ECO:0000256" key="1">
    <source>
        <dbReference type="SAM" id="Phobius"/>
    </source>
</evidence>
<gene>
    <name evidence="2" type="ORF">CLV47_107118</name>
</gene>
<feature type="transmembrane region" description="Helical" evidence="1">
    <location>
        <begin position="95"/>
        <end position="115"/>
    </location>
</feature>
<feature type="transmembrane region" description="Helical" evidence="1">
    <location>
        <begin position="154"/>
        <end position="176"/>
    </location>
</feature>
<keyword evidence="1" id="KW-0812">Transmembrane</keyword>
<keyword evidence="3" id="KW-1185">Reference proteome</keyword>
<protein>
    <submittedName>
        <fullName evidence="2">Uncharacterized membrane protein HdeD (DUF308 family)</fullName>
    </submittedName>
</protein>
<feature type="transmembrane region" description="Helical" evidence="1">
    <location>
        <begin position="69"/>
        <end position="89"/>
    </location>
</feature>
<accession>A0A2T1A067</accession>
<feature type="transmembrane region" description="Helical" evidence="1">
    <location>
        <begin position="12"/>
        <end position="34"/>
    </location>
</feature>
<dbReference type="Proteomes" id="UP000237752">
    <property type="component" value="Unassembled WGS sequence"/>
</dbReference>